<accession>A0A0H1RAC1</accession>
<dbReference type="AlphaFoldDB" id="A0A0H1RAC1"/>
<dbReference type="STRING" id="1225564.AA309_15955"/>
<proteinExistence type="predicted"/>
<name>A0A0H1RAC1_9HYPH</name>
<dbReference type="RefSeq" id="WP_047190027.1">
    <property type="nucleotide sequence ID" value="NZ_LCYG01000041.1"/>
</dbReference>
<dbReference type="SUPFAM" id="SSF47336">
    <property type="entry name" value="ACP-like"/>
    <property type="match status" value="1"/>
</dbReference>
<reference evidence="2 3" key="1">
    <citation type="submission" date="2015-05" db="EMBL/GenBank/DDBJ databases">
        <title>Draft genome sequence of Microvirga vignae strain BR3299, a novel nitrogen fixing bacteria isolated from Brazil semi-aired region.</title>
        <authorList>
            <person name="Zilli J.E."/>
            <person name="Passos S.R."/>
            <person name="Leite J."/>
            <person name="Baldani J.I."/>
            <person name="Xavier G.R."/>
            <person name="Rumjaneck N.G."/>
            <person name="Simoes-Araujo J.L."/>
        </authorList>
    </citation>
    <scope>NUCLEOTIDE SEQUENCE [LARGE SCALE GENOMIC DNA]</scope>
    <source>
        <strain evidence="2 3">BR3299</strain>
    </source>
</reference>
<sequence>MADRLTKEIIAKIENHAESARWAISATAISGSGEITTATELTSLGIDSLGLADIIIDLERSYGIQIELTTAEAWSNLRNIGDIVEAVRGLLAKEA</sequence>
<comment type="caution">
    <text evidence="2">The sequence shown here is derived from an EMBL/GenBank/DDBJ whole genome shotgun (WGS) entry which is preliminary data.</text>
</comment>
<keyword evidence="3" id="KW-1185">Reference proteome</keyword>
<dbReference type="Proteomes" id="UP000035489">
    <property type="component" value="Unassembled WGS sequence"/>
</dbReference>
<evidence type="ECO:0000259" key="1">
    <source>
        <dbReference type="PROSITE" id="PS50075"/>
    </source>
</evidence>
<dbReference type="PROSITE" id="PS50075">
    <property type="entry name" value="CARRIER"/>
    <property type="match status" value="1"/>
</dbReference>
<gene>
    <name evidence="2" type="ORF">AA309_15955</name>
</gene>
<dbReference type="PATRIC" id="fig|1225564.3.peg.4278"/>
<protein>
    <recommendedName>
        <fullName evidence="1">Carrier domain-containing protein</fullName>
    </recommendedName>
</protein>
<feature type="domain" description="Carrier" evidence="1">
    <location>
        <begin position="12"/>
        <end position="91"/>
    </location>
</feature>
<dbReference type="Gene3D" id="1.10.1200.10">
    <property type="entry name" value="ACP-like"/>
    <property type="match status" value="1"/>
</dbReference>
<dbReference type="EMBL" id="LCYG01000041">
    <property type="protein sequence ID" value="KLK92185.1"/>
    <property type="molecule type" value="Genomic_DNA"/>
</dbReference>
<dbReference type="InterPro" id="IPR036736">
    <property type="entry name" value="ACP-like_sf"/>
</dbReference>
<dbReference type="Pfam" id="PF00550">
    <property type="entry name" value="PP-binding"/>
    <property type="match status" value="1"/>
</dbReference>
<organism evidence="2 3">
    <name type="scientific">Microvirga vignae</name>
    <dbReference type="NCBI Taxonomy" id="1225564"/>
    <lineage>
        <taxon>Bacteria</taxon>
        <taxon>Pseudomonadati</taxon>
        <taxon>Pseudomonadota</taxon>
        <taxon>Alphaproteobacteria</taxon>
        <taxon>Hyphomicrobiales</taxon>
        <taxon>Methylobacteriaceae</taxon>
        <taxon>Microvirga</taxon>
    </lineage>
</organism>
<evidence type="ECO:0000313" key="2">
    <source>
        <dbReference type="EMBL" id="KLK92185.1"/>
    </source>
</evidence>
<evidence type="ECO:0000313" key="3">
    <source>
        <dbReference type="Proteomes" id="UP000035489"/>
    </source>
</evidence>
<dbReference type="InterPro" id="IPR009081">
    <property type="entry name" value="PP-bd_ACP"/>
</dbReference>